<evidence type="ECO:0000256" key="1">
    <source>
        <dbReference type="ARBA" id="ARBA00004196"/>
    </source>
</evidence>
<dbReference type="Proteomes" id="UP000033615">
    <property type="component" value="Unassembled WGS sequence"/>
</dbReference>
<gene>
    <name evidence="6" type="ORF">VT50_0224305</name>
</gene>
<evidence type="ECO:0000313" key="6">
    <source>
        <dbReference type="EMBL" id="OPF76011.1"/>
    </source>
</evidence>
<feature type="domain" description="Fe/B12 periplasmic-binding" evidence="5">
    <location>
        <begin position="68"/>
        <end position="324"/>
    </location>
</feature>
<dbReference type="Pfam" id="PF01497">
    <property type="entry name" value="Peripla_BP_2"/>
    <property type="match status" value="1"/>
</dbReference>
<dbReference type="PROSITE" id="PS51318">
    <property type="entry name" value="TAT"/>
    <property type="match status" value="1"/>
</dbReference>
<dbReference type="SUPFAM" id="SSF53807">
    <property type="entry name" value="Helical backbone' metal receptor"/>
    <property type="match status" value="1"/>
</dbReference>
<name>A0A1V4D0P6_9ACTN</name>
<dbReference type="OrthoDB" id="9793175at2"/>
<dbReference type="GO" id="GO:0030288">
    <property type="term" value="C:outer membrane-bounded periplasmic space"/>
    <property type="evidence" value="ECO:0007669"/>
    <property type="project" value="TreeGrafter"/>
</dbReference>
<dbReference type="PROSITE" id="PS50983">
    <property type="entry name" value="FE_B12_PBP"/>
    <property type="match status" value="1"/>
</dbReference>
<comment type="caution">
    <text evidence="6">The sequence shown here is derived from an EMBL/GenBank/DDBJ whole genome shotgun (WGS) entry which is preliminary data.</text>
</comment>
<evidence type="ECO:0000256" key="4">
    <source>
        <dbReference type="ARBA" id="ARBA00022729"/>
    </source>
</evidence>
<dbReference type="InterPro" id="IPR051313">
    <property type="entry name" value="Bact_iron-sidero_bind"/>
</dbReference>
<comment type="similarity">
    <text evidence="2">Belongs to the bacterial solute-binding protein 8 family.</text>
</comment>
<reference evidence="6" key="1">
    <citation type="submission" date="2016-12" db="EMBL/GenBank/DDBJ databases">
        <title>Genome sequence of Streptomyces antioxidans MUSC 164.</title>
        <authorList>
            <person name="Lee L.-H."/>
            <person name="Ser H.-L."/>
        </authorList>
    </citation>
    <scope>NUCLEOTIDE SEQUENCE [LARGE SCALE GENOMIC DNA]</scope>
    <source>
        <strain evidence="6">MUSC 164</strain>
    </source>
</reference>
<dbReference type="PANTHER" id="PTHR30532">
    <property type="entry name" value="IRON III DICITRATE-BINDING PERIPLASMIC PROTEIN"/>
    <property type="match status" value="1"/>
</dbReference>
<comment type="subcellular location">
    <subcellularLocation>
        <location evidence="1">Cell envelope</location>
    </subcellularLocation>
</comment>
<dbReference type="PANTHER" id="PTHR30532:SF1">
    <property type="entry name" value="IRON(3+)-HYDROXAMATE-BINDING PROTEIN FHUD"/>
    <property type="match status" value="1"/>
</dbReference>
<evidence type="ECO:0000256" key="2">
    <source>
        <dbReference type="ARBA" id="ARBA00008814"/>
    </source>
</evidence>
<dbReference type="InterPro" id="IPR006311">
    <property type="entry name" value="TAT_signal"/>
</dbReference>
<evidence type="ECO:0000313" key="7">
    <source>
        <dbReference type="Proteomes" id="UP000033615"/>
    </source>
</evidence>
<sequence length="324" mass="35827">MTRSRGFSDPWGRRRFLGGLTGTAALLALSACGVSESGDEDEKEGDAAEERSLRTDKGVIKVPLHPKRVAASWNYDAFMLLELDLLPIAVPDGTANRLLMPEDLFKELEGVRTTGASGSPNAQAVAAAKPDLIIDQFSWDKTRGLREIAPVAYYDWSHSGALWHEQLAKIAKAVNREERLDVQKKKYRARLKELHATYRKQISGTRWAILSGGQNGTFQLGGPLLTVMRDLGLRIGAGIKHGADFQQKSYEQMEVLDDCTALIYPTQFDGKPPPPTRDLLDSKLWKGVPAVKAGAAFPIKHYTMCTYRFALGALDEIENMLKEV</sequence>
<evidence type="ECO:0000256" key="3">
    <source>
        <dbReference type="ARBA" id="ARBA00022448"/>
    </source>
</evidence>
<keyword evidence="3" id="KW-0813">Transport</keyword>
<protein>
    <submittedName>
        <fullName evidence="6">Iron ABC transporter substrate-binding protein</fullName>
    </submittedName>
</protein>
<dbReference type="EMBL" id="LAKD02000064">
    <property type="protein sequence ID" value="OPF76011.1"/>
    <property type="molecule type" value="Genomic_DNA"/>
</dbReference>
<organism evidence="6 7">
    <name type="scientific">Streptomyces antioxidans</name>
    <dbReference type="NCBI Taxonomy" id="1507734"/>
    <lineage>
        <taxon>Bacteria</taxon>
        <taxon>Bacillati</taxon>
        <taxon>Actinomycetota</taxon>
        <taxon>Actinomycetes</taxon>
        <taxon>Kitasatosporales</taxon>
        <taxon>Streptomycetaceae</taxon>
        <taxon>Streptomyces</taxon>
    </lineage>
</organism>
<dbReference type="InterPro" id="IPR002491">
    <property type="entry name" value="ABC_transptr_periplasmic_BD"/>
</dbReference>
<dbReference type="AlphaFoldDB" id="A0A1V4D0P6"/>
<accession>A0A1V4D0P6</accession>
<proteinExistence type="inferred from homology"/>
<dbReference type="GO" id="GO:1901678">
    <property type="term" value="P:iron coordination entity transport"/>
    <property type="evidence" value="ECO:0007669"/>
    <property type="project" value="UniProtKB-ARBA"/>
</dbReference>
<dbReference type="RefSeq" id="WP_053048617.1">
    <property type="nucleotide sequence ID" value="NZ_LAKD02000064.1"/>
</dbReference>
<keyword evidence="4" id="KW-0732">Signal</keyword>
<dbReference type="PROSITE" id="PS51257">
    <property type="entry name" value="PROKAR_LIPOPROTEIN"/>
    <property type="match status" value="1"/>
</dbReference>
<keyword evidence="7" id="KW-1185">Reference proteome</keyword>
<evidence type="ECO:0000259" key="5">
    <source>
        <dbReference type="PROSITE" id="PS50983"/>
    </source>
</evidence>
<dbReference type="Gene3D" id="3.40.50.1980">
    <property type="entry name" value="Nitrogenase molybdenum iron protein domain"/>
    <property type="match status" value="2"/>
</dbReference>